<evidence type="ECO:0000313" key="2">
    <source>
        <dbReference type="Proteomes" id="UP000824540"/>
    </source>
</evidence>
<dbReference type="AlphaFoldDB" id="A0A8T2NXG2"/>
<accession>A0A8T2NXG2</accession>
<proteinExistence type="predicted"/>
<comment type="caution">
    <text evidence="1">The sequence shown here is derived from an EMBL/GenBank/DDBJ whole genome shotgun (WGS) entry which is preliminary data.</text>
</comment>
<dbReference type="EMBL" id="JAFBMS010000017">
    <property type="protein sequence ID" value="KAG9345733.1"/>
    <property type="molecule type" value="Genomic_DNA"/>
</dbReference>
<protein>
    <submittedName>
        <fullName evidence="1">Uncharacterized protein</fullName>
    </submittedName>
</protein>
<reference evidence="1" key="1">
    <citation type="thesis" date="2021" institute="BYU ScholarsArchive" country="Provo, UT, USA">
        <title>Applications of and Algorithms for Genome Assembly and Genomic Analyses with an Emphasis on Marine Teleosts.</title>
        <authorList>
            <person name="Pickett B.D."/>
        </authorList>
    </citation>
    <scope>NUCLEOTIDE SEQUENCE</scope>
    <source>
        <strain evidence="1">HI-2016</strain>
    </source>
</reference>
<evidence type="ECO:0000313" key="1">
    <source>
        <dbReference type="EMBL" id="KAG9345733.1"/>
    </source>
</evidence>
<gene>
    <name evidence="1" type="ORF">JZ751_008877</name>
</gene>
<sequence>MTNIETELFVVGFNLSSKGWSGVSDHRHRDCGCAYVTVLMYAPTNPFPMESHDHNSPAPPAGTYPCLVVAKAASGLEESNQFSWPFGPNSSRNLLSANPRKLFPRSRRVAHIISSEQ</sequence>
<organism evidence="1 2">
    <name type="scientific">Albula glossodonta</name>
    <name type="common">roundjaw bonefish</name>
    <dbReference type="NCBI Taxonomy" id="121402"/>
    <lineage>
        <taxon>Eukaryota</taxon>
        <taxon>Metazoa</taxon>
        <taxon>Chordata</taxon>
        <taxon>Craniata</taxon>
        <taxon>Vertebrata</taxon>
        <taxon>Euteleostomi</taxon>
        <taxon>Actinopterygii</taxon>
        <taxon>Neopterygii</taxon>
        <taxon>Teleostei</taxon>
        <taxon>Albuliformes</taxon>
        <taxon>Albulidae</taxon>
        <taxon>Albula</taxon>
    </lineage>
</organism>
<dbReference type="Proteomes" id="UP000824540">
    <property type="component" value="Unassembled WGS sequence"/>
</dbReference>
<name>A0A8T2NXG2_9TELE</name>
<keyword evidence="2" id="KW-1185">Reference proteome</keyword>